<keyword evidence="10 12" id="KW-0472">Membrane</keyword>
<keyword evidence="8" id="KW-0408">Iron</keyword>
<keyword evidence="5" id="KW-0276">Fatty acid metabolism</keyword>
<evidence type="ECO:0000256" key="1">
    <source>
        <dbReference type="ARBA" id="ARBA00004141"/>
    </source>
</evidence>
<dbReference type="Pfam" id="PF00487">
    <property type="entry name" value="FA_desaturase"/>
    <property type="match status" value="1"/>
</dbReference>
<keyword evidence="7" id="KW-0560">Oxidoreductase</keyword>
<evidence type="ECO:0000256" key="9">
    <source>
        <dbReference type="ARBA" id="ARBA00023098"/>
    </source>
</evidence>
<evidence type="ECO:0000259" key="13">
    <source>
        <dbReference type="Pfam" id="PF00487"/>
    </source>
</evidence>
<keyword evidence="4 12" id="KW-0812">Transmembrane</keyword>
<evidence type="ECO:0000256" key="12">
    <source>
        <dbReference type="SAM" id="Phobius"/>
    </source>
</evidence>
<dbReference type="PANTHER" id="PTHR11351:SF31">
    <property type="entry name" value="DESATURASE 1, ISOFORM A-RELATED"/>
    <property type="match status" value="1"/>
</dbReference>
<evidence type="ECO:0000256" key="2">
    <source>
        <dbReference type="ARBA" id="ARBA00008749"/>
    </source>
</evidence>
<feature type="domain" description="Fatty acid desaturase" evidence="13">
    <location>
        <begin position="44"/>
        <end position="266"/>
    </location>
</feature>
<comment type="similarity">
    <text evidence="2">Belongs to the fatty acid desaturase type 2 family.</text>
</comment>
<keyword evidence="15" id="KW-1185">Reference proteome</keyword>
<evidence type="ECO:0000256" key="4">
    <source>
        <dbReference type="ARBA" id="ARBA00022692"/>
    </source>
</evidence>
<dbReference type="RefSeq" id="WP_371843903.1">
    <property type="nucleotide sequence ID" value="NZ_JBGMEL010000012.1"/>
</dbReference>
<reference evidence="14 15" key="1">
    <citation type="submission" date="2024-08" db="EMBL/GenBank/DDBJ databases">
        <authorList>
            <person name="Ishaq N."/>
        </authorList>
    </citation>
    <scope>NUCLEOTIDE SEQUENCE [LARGE SCALE GENOMIC DNA]</scope>
    <source>
        <strain evidence="14 15">JCM 30400</strain>
    </source>
</reference>
<gene>
    <name evidence="14" type="ORF">ACCI51_12820</name>
</gene>
<dbReference type="PRINTS" id="PR00075">
    <property type="entry name" value="FACDDSATRASE"/>
</dbReference>
<evidence type="ECO:0000256" key="11">
    <source>
        <dbReference type="ARBA" id="ARBA00023160"/>
    </source>
</evidence>
<proteinExistence type="inferred from homology"/>
<dbReference type="Proteomes" id="UP001569414">
    <property type="component" value="Unassembled WGS sequence"/>
</dbReference>
<dbReference type="EMBL" id="JBGMEL010000012">
    <property type="protein sequence ID" value="MFA0791433.1"/>
    <property type="molecule type" value="Genomic_DNA"/>
</dbReference>
<dbReference type="InterPro" id="IPR015876">
    <property type="entry name" value="Acyl-CoA_DS"/>
</dbReference>
<evidence type="ECO:0000256" key="10">
    <source>
        <dbReference type="ARBA" id="ARBA00023136"/>
    </source>
</evidence>
<organism evidence="14 15">
    <name type="scientific">Microbulbifer echini</name>
    <dbReference type="NCBI Taxonomy" id="1529067"/>
    <lineage>
        <taxon>Bacteria</taxon>
        <taxon>Pseudomonadati</taxon>
        <taxon>Pseudomonadota</taxon>
        <taxon>Gammaproteobacteria</taxon>
        <taxon>Cellvibrionales</taxon>
        <taxon>Microbulbiferaceae</taxon>
        <taxon>Microbulbifer</taxon>
    </lineage>
</organism>
<evidence type="ECO:0000256" key="7">
    <source>
        <dbReference type="ARBA" id="ARBA00023002"/>
    </source>
</evidence>
<accession>A0ABV4NQU1</accession>
<keyword evidence="9" id="KW-0443">Lipid metabolism</keyword>
<evidence type="ECO:0000313" key="14">
    <source>
        <dbReference type="EMBL" id="MFA0791433.1"/>
    </source>
</evidence>
<feature type="transmembrane region" description="Helical" evidence="12">
    <location>
        <begin position="78"/>
        <end position="99"/>
    </location>
</feature>
<name>A0ABV4NQU1_9GAMM</name>
<protein>
    <submittedName>
        <fullName evidence="14">Acyl-CoA desaturase</fullName>
    </submittedName>
</protein>
<evidence type="ECO:0000256" key="8">
    <source>
        <dbReference type="ARBA" id="ARBA00023004"/>
    </source>
</evidence>
<evidence type="ECO:0000256" key="5">
    <source>
        <dbReference type="ARBA" id="ARBA00022832"/>
    </source>
</evidence>
<evidence type="ECO:0000256" key="3">
    <source>
        <dbReference type="ARBA" id="ARBA00022516"/>
    </source>
</evidence>
<comment type="caution">
    <text evidence="14">The sequence shown here is derived from an EMBL/GenBank/DDBJ whole genome shotgun (WGS) entry which is preliminary data.</text>
</comment>
<dbReference type="PANTHER" id="PTHR11351">
    <property type="entry name" value="ACYL-COA DESATURASE"/>
    <property type="match status" value="1"/>
</dbReference>
<dbReference type="InterPro" id="IPR005804">
    <property type="entry name" value="FA_desaturase_dom"/>
</dbReference>
<evidence type="ECO:0000256" key="6">
    <source>
        <dbReference type="ARBA" id="ARBA00022989"/>
    </source>
</evidence>
<keyword evidence="11" id="KW-0275">Fatty acid biosynthesis</keyword>
<sequence>MRTTPPATITKLKRFWPSTLLFAITGILALTAVPIYGVVYGYHWYQWLAFAIFGGLCAFSISAGTHRMWSHRSYDAHWSLRLFFALFSAAAIQGSILNWCAGHRNHHRYTDDNDRDPYSARRGFWFSHIDWMMHEYPSSHLDYKNVADLKQDKIVMWQHNYYIPIIISMNLGILLVLGLLTGDVIGMLLLAGVLRLVVNHHTTFMINSLAHMWGPRPYKDDISARDNYLVNFFLCGEGYHNYHHTFQTDYRNGIHLYHYDPTKWVIKLLSWLRITYNLKVASPIQIQKAKLSVQFRQAERKLAIGKRKEEWLQLLRNESAQFSKTLDNWKKLQLQNTQCHGEQLTEKWNRMTIQSKVKEVEYSLKMQSKRLGLLIKQCQADTTAAT</sequence>
<dbReference type="CDD" id="cd03505">
    <property type="entry name" value="Delta9-FADS-like"/>
    <property type="match status" value="1"/>
</dbReference>
<comment type="subcellular location">
    <subcellularLocation>
        <location evidence="1">Membrane</location>
        <topology evidence="1">Multi-pass membrane protein</topology>
    </subcellularLocation>
</comment>
<keyword evidence="6 12" id="KW-1133">Transmembrane helix</keyword>
<evidence type="ECO:0000313" key="15">
    <source>
        <dbReference type="Proteomes" id="UP001569414"/>
    </source>
</evidence>
<keyword evidence="3" id="KW-0444">Lipid biosynthesis</keyword>
<feature type="transmembrane region" description="Helical" evidence="12">
    <location>
        <begin position="45"/>
        <end position="66"/>
    </location>
</feature>
<feature type="transmembrane region" description="Helical" evidence="12">
    <location>
        <begin position="20"/>
        <end position="39"/>
    </location>
</feature>
<feature type="transmembrane region" description="Helical" evidence="12">
    <location>
        <begin position="165"/>
        <end position="198"/>
    </location>
</feature>